<dbReference type="GO" id="GO:0006817">
    <property type="term" value="P:phosphate ion transport"/>
    <property type="evidence" value="ECO:0007669"/>
    <property type="project" value="UniProtKB-KW"/>
</dbReference>
<evidence type="ECO:0000313" key="8">
    <source>
        <dbReference type="EMBL" id="PVE53991.1"/>
    </source>
</evidence>
<feature type="transmembrane region" description="Helical" evidence="5">
    <location>
        <begin position="341"/>
        <end position="361"/>
    </location>
</feature>
<feature type="transmembrane region" description="Helical" evidence="5">
    <location>
        <begin position="394"/>
        <end position="415"/>
    </location>
</feature>
<keyword evidence="6" id="KW-0997">Cell inner membrane</keyword>
<feature type="transmembrane region" description="Helical" evidence="5">
    <location>
        <begin position="191"/>
        <end position="215"/>
    </location>
</feature>
<feature type="transmembrane region" description="Helical" evidence="5">
    <location>
        <begin position="462"/>
        <end position="486"/>
    </location>
</feature>
<protein>
    <recommendedName>
        <fullName evidence="6">Phosphate transport system permease protein</fullName>
    </recommendedName>
</protein>
<keyword evidence="6" id="KW-0592">Phosphate transport</keyword>
<evidence type="ECO:0000256" key="2">
    <source>
        <dbReference type="ARBA" id="ARBA00022692"/>
    </source>
</evidence>
<keyword evidence="2 5" id="KW-0812">Transmembrane</keyword>
<evidence type="ECO:0000256" key="5">
    <source>
        <dbReference type="RuleBase" id="RU363032"/>
    </source>
</evidence>
<evidence type="ECO:0000256" key="3">
    <source>
        <dbReference type="ARBA" id="ARBA00022989"/>
    </source>
</evidence>
<comment type="function">
    <text evidence="6">Part of the binding-protein-dependent transport system for phosphate; probably responsible for the translocation of the substrate across the membrane.</text>
</comment>
<evidence type="ECO:0000259" key="7">
    <source>
        <dbReference type="PROSITE" id="PS50928"/>
    </source>
</evidence>
<comment type="similarity">
    <text evidence="6">Belongs to the binding-protein-dependent transport system permease family. CysTW subfamily.</text>
</comment>
<dbReference type="InterPro" id="IPR035906">
    <property type="entry name" value="MetI-like_sf"/>
</dbReference>
<evidence type="ECO:0000256" key="1">
    <source>
        <dbReference type="ARBA" id="ARBA00004651"/>
    </source>
</evidence>
<dbReference type="AlphaFoldDB" id="A0AA92C2Y8"/>
<keyword evidence="3 5" id="KW-1133">Transmembrane helix</keyword>
<dbReference type="Gene3D" id="1.10.3720.10">
    <property type="entry name" value="MetI-like"/>
    <property type="match status" value="1"/>
</dbReference>
<dbReference type="PANTHER" id="PTHR42727:SF1">
    <property type="entry name" value="PHOSPHATE TRANSPORT SYSTEM PERMEASE"/>
    <property type="match status" value="1"/>
</dbReference>
<dbReference type="InterPro" id="IPR000515">
    <property type="entry name" value="MetI-like"/>
</dbReference>
<dbReference type="PROSITE" id="PS50928">
    <property type="entry name" value="ABC_TM1"/>
    <property type="match status" value="1"/>
</dbReference>
<feature type="transmembrane region" description="Helical" evidence="5">
    <location>
        <begin position="157"/>
        <end position="179"/>
    </location>
</feature>
<feature type="domain" description="ABC transmembrane type-1" evidence="7">
    <location>
        <begin position="258"/>
        <end position="482"/>
    </location>
</feature>
<keyword evidence="4 5" id="KW-0472">Membrane</keyword>
<proteinExistence type="inferred from homology"/>
<dbReference type="InterPro" id="IPR022182">
    <property type="entry name" value="PstC_N"/>
</dbReference>
<evidence type="ECO:0000256" key="4">
    <source>
        <dbReference type="ARBA" id="ARBA00023136"/>
    </source>
</evidence>
<feature type="transmembrane region" description="Helical" evidence="5">
    <location>
        <begin position="45"/>
        <end position="70"/>
    </location>
</feature>
<dbReference type="NCBIfam" id="TIGR02138">
    <property type="entry name" value="phosphate_pstC"/>
    <property type="match status" value="1"/>
</dbReference>
<evidence type="ECO:0000313" key="9">
    <source>
        <dbReference type="Proteomes" id="UP000244335"/>
    </source>
</evidence>
<keyword evidence="6" id="KW-1003">Cell membrane</keyword>
<name>A0AA92C2Y8_RHIRH</name>
<organism evidence="8 9">
    <name type="scientific">Rhizobium rhizogenes</name>
    <name type="common">Agrobacterium rhizogenes</name>
    <dbReference type="NCBI Taxonomy" id="359"/>
    <lineage>
        <taxon>Bacteria</taxon>
        <taxon>Pseudomonadati</taxon>
        <taxon>Pseudomonadota</taxon>
        <taxon>Alphaproteobacteria</taxon>
        <taxon>Hyphomicrobiales</taxon>
        <taxon>Rhizobiaceae</taxon>
        <taxon>Rhizobium/Agrobacterium group</taxon>
        <taxon>Rhizobium</taxon>
    </lineage>
</organism>
<comment type="subcellular location">
    <subcellularLocation>
        <location evidence="6">Cell inner membrane</location>
        <topology evidence="6">Multi-pass membrane protein</topology>
    </subcellularLocation>
    <subcellularLocation>
        <location evidence="1 5">Cell membrane</location>
        <topology evidence="1 5">Multi-pass membrane protein</topology>
    </subcellularLocation>
</comment>
<dbReference type="EMBL" id="QDFR01000003">
    <property type="protein sequence ID" value="PVE53991.1"/>
    <property type="molecule type" value="Genomic_DNA"/>
</dbReference>
<dbReference type="CDD" id="cd06261">
    <property type="entry name" value="TM_PBP2"/>
    <property type="match status" value="1"/>
</dbReference>
<dbReference type="GO" id="GO:0005886">
    <property type="term" value="C:plasma membrane"/>
    <property type="evidence" value="ECO:0007669"/>
    <property type="project" value="UniProtKB-SubCell"/>
</dbReference>
<dbReference type="Pfam" id="PF00528">
    <property type="entry name" value="BPD_transp_1"/>
    <property type="match status" value="1"/>
</dbReference>
<accession>A0AA92C2Y8</accession>
<evidence type="ECO:0000256" key="6">
    <source>
        <dbReference type="RuleBase" id="RU363054"/>
    </source>
</evidence>
<feature type="transmembrane region" description="Helical" evidence="5">
    <location>
        <begin position="298"/>
        <end position="321"/>
    </location>
</feature>
<dbReference type="Pfam" id="PF12501">
    <property type="entry name" value="DUF3708"/>
    <property type="match status" value="1"/>
</dbReference>
<dbReference type="SUPFAM" id="SSF161098">
    <property type="entry name" value="MetI-like"/>
    <property type="match status" value="1"/>
</dbReference>
<sequence length="494" mass="52500">MNISILLLILALIGVSSYVLGKRRAMALAGGRPSSMHSRSGYHGSYVLIWALIPSALILAAWLIISPIIVNSAVHESFPDDIKALPEAQQSLTYGMVVSIARGFTQVSPQEYDALKADPATARAVLASKGVAIAGDPQPFMIESAEKLNNMSAVSRIAMVFVVLATAIAGAFKALRGLAPRFRARNKVEKVILGALVLASSIAILTTIGIVMSMLTEATQFFRMVPAHQFFFGTVWDPRFAAAGSTDSSGQFGLIPLLAGTLYIGFVAMLVAVPVGLFSAIYMAEYASPRLRSIAKPLLEVLAGIPTIVYGFFALTTVGPFLRDISAQINGLATGDYASFIQAQSVITAGFVMGIMLIPYVSSLSDDIITAVPRSLRDGSLGLGATRSETVKKVILPAALPGIVGAILMTASRAIGETMIVVLAAGVAARLQLNPFEPMTTVTVKIVSQLTGDLEFTSPQTLVAFALGITLFAITLCLNIYALYIVRKYREQYE</sequence>
<reference evidence="8 9" key="1">
    <citation type="submission" date="2018-04" db="EMBL/GenBank/DDBJ databases">
        <authorList>
            <person name="Hagen T."/>
        </authorList>
    </citation>
    <scope>NUCLEOTIDE SEQUENCE [LARGE SCALE GENOMIC DNA]</scope>
    <source>
        <strain evidence="8 9">TPD7009</strain>
    </source>
</reference>
<feature type="transmembrane region" description="Helical" evidence="5">
    <location>
        <begin position="262"/>
        <end position="286"/>
    </location>
</feature>
<dbReference type="InterPro" id="IPR011864">
    <property type="entry name" value="Phosphate_PstC"/>
</dbReference>
<dbReference type="RefSeq" id="WP_116493115.1">
    <property type="nucleotide sequence ID" value="NZ_QDFR01000003.1"/>
</dbReference>
<gene>
    <name evidence="8" type="primary">pstC</name>
    <name evidence="8" type="ORF">DC430_12100</name>
</gene>
<comment type="caution">
    <text evidence="8">The sequence shown here is derived from an EMBL/GenBank/DDBJ whole genome shotgun (WGS) entry which is preliminary data.</text>
</comment>
<dbReference type="GO" id="GO:0005315">
    <property type="term" value="F:phosphate transmembrane transporter activity"/>
    <property type="evidence" value="ECO:0007669"/>
    <property type="project" value="InterPro"/>
</dbReference>
<dbReference type="PANTHER" id="PTHR42727">
    <property type="entry name" value="PHOSPHATE TRANSPORT SYSTEM PERMEASE PROTEIN"/>
    <property type="match status" value="1"/>
</dbReference>
<keyword evidence="5" id="KW-0813">Transport</keyword>
<dbReference type="Proteomes" id="UP000244335">
    <property type="component" value="Unassembled WGS sequence"/>
</dbReference>